<dbReference type="SMART" id="SM00034">
    <property type="entry name" value="CLECT"/>
    <property type="match status" value="1"/>
</dbReference>
<organism evidence="4 5">
    <name type="scientific">Acrobeloides nanus</name>
    <dbReference type="NCBI Taxonomy" id="290746"/>
    <lineage>
        <taxon>Eukaryota</taxon>
        <taxon>Metazoa</taxon>
        <taxon>Ecdysozoa</taxon>
        <taxon>Nematoda</taxon>
        <taxon>Chromadorea</taxon>
        <taxon>Rhabditida</taxon>
        <taxon>Tylenchina</taxon>
        <taxon>Cephalobomorpha</taxon>
        <taxon>Cephaloboidea</taxon>
        <taxon>Cephalobidae</taxon>
        <taxon>Acrobeloides</taxon>
    </lineage>
</organism>
<name>A0A914CCQ4_9BILA</name>
<dbReference type="InterPro" id="IPR001304">
    <property type="entry name" value="C-type_lectin-like"/>
</dbReference>
<dbReference type="Proteomes" id="UP000887540">
    <property type="component" value="Unplaced"/>
</dbReference>
<reference evidence="5" key="1">
    <citation type="submission" date="2022-11" db="UniProtKB">
        <authorList>
            <consortium name="WormBaseParasite"/>
        </authorList>
    </citation>
    <scope>IDENTIFICATION</scope>
</reference>
<protein>
    <submittedName>
        <fullName evidence="5">C-type lectin domain-containing protein</fullName>
    </submittedName>
</protein>
<keyword evidence="1" id="KW-1015">Disulfide bond</keyword>
<dbReference type="PANTHER" id="PTHR22991:SF40">
    <property type="entry name" value="PROTEIN CBG13490"/>
    <property type="match status" value="1"/>
</dbReference>
<evidence type="ECO:0000256" key="2">
    <source>
        <dbReference type="SAM" id="SignalP"/>
    </source>
</evidence>
<evidence type="ECO:0000313" key="5">
    <source>
        <dbReference type="WBParaSite" id="ACRNAN_Path_873.g3353.t1"/>
    </source>
</evidence>
<dbReference type="InterPro" id="IPR016187">
    <property type="entry name" value="CTDL_fold"/>
</dbReference>
<proteinExistence type="predicted"/>
<dbReference type="PANTHER" id="PTHR22991">
    <property type="entry name" value="PROTEIN CBG13490"/>
    <property type="match status" value="1"/>
</dbReference>
<feature type="chain" id="PRO_5037801158" evidence="2">
    <location>
        <begin position="20"/>
        <end position="149"/>
    </location>
</feature>
<dbReference type="PROSITE" id="PS50041">
    <property type="entry name" value="C_TYPE_LECTIN_2"/>
    <property type="match status" value="1"/>
</dbReference>
<evidence type="ECO:0000256" key="1">
    <source>
        <dbReference type="ARBA" id="ARBA00023157"/>
    </source>
</evidence>
<dbReference type="Gene3D" id="3.10.100.10">
    <property type="entry name" value="Mannose-Binding Protein A, subunit A"/>
    <property type="match status" value="1"/>
</dbReference>
<dbReference type="WBParaSite" id="ACRNAN_Path_873.g3353.t1">
    <property type="protein sequence ID" value="ACRNAN_Path_873.g3353.t1"/>
    <property type="gene ID" value="ACRNAN_Path_873.g3353"/>
</dbReference>
<dbReference type="SUPFAM" id="SSF56436">
    <property type="entry name" value="C-type lectin-like"/>
    <property type="match status" value="1"/>
</dbReference>
<feature type="signal peptide" evidence="2">
    <location>
        <begin position="1"/>
        <end position="19"/>
    </location>
</feature>
<sequence>MLKLITLLLLLNLFYLFNAANSGCTNTAFKNAEVVCNNYTLSKGNETDILGHLVAIHNAFVNKFLVEQIVKYNISNVWLGAKSDYSEWTGIYQFIDWNDGSEIDYSNFAQYNNTAIAYLQMNATNGKWYPTYDETVQIPFICGLTMNMK</sequence>
<dbReference type="InterPro" id="IPR050976">
    <property type="entry name" value="Snaclec"/>
</dbReference>
<dbReference type="AlphaFoldDB" id="A0A914CCQ4"/>
<feature type="domain" description="C-type lectin" evidence="3">
    <location>
        <begin position="15"/>
        <end position="128"/>
    </location>
</feature>
<evidence type="ECO:0000259" key="3">
    <source>
        <dbReference type="PROSITE" id="PS50041"/>
    </source>
</evidence>
<dbReference type="InterPro" id="IPR016186">
    <property type="entry name" value="C-type_lectin-like/link_sf"/>
</dbReference>
<dbReference type="CDD" id="cd00037">
    <property type="entry name" value="CLECT"/>
    <property type="match status" value="1"/>
</dbReference>
<keyword evidence="4" id="KW-1185">Reference proteome</keyword>
<evidence type="ECO:0000313" key="4">
    <source>
        <dbReference type="Proteomes" id="UP000887540"/>
    </source>
</evidence>
<keyword evidence="2" id="KW-0732">Signal</keyword>
<accession>A0A914CCQ4</accession>